<keyword evidence="4" id="KW-1185">Reference proteome</keyword>
<protein>
    <submittedName>
        <fullName evidence="3">Aspartate/glutamate racemase family protein</fullName>
    </submittedName>
</protein>
<sequence length="229" mass="25119">MSWESSAEYYRLINAGVRDRLGGLRSARILMWSFDFAEIEALQHAGRWDDAAALLVEAAERLERGGAECLVICTNTMHRMADAVQAAVEVPLLHIADPTAARIRAAGISRVGLLGTAFTMEQDFYRGRLEAKHGLDVLVPDHADRALVHRIIYEELVQGRVEPASRDAYRAVIARLVERGAEAVILGCTEIMLLVRPEDSAVPLFDTTAIHAEAAVDFATGDQPTASQR</sequence>
<gene>
    <name evidence="3" type="ORF">GXW71_06625</name>
</gene>
<organism evidence="3 4">
    <name type="scientific">Plastoroseomonas hellenica</name>
    <dbReference type="NCBI Taxonomy" id="2687306"/>
    <lineage>
        <taxon>Bacteria</taxon>
        <taxon>Pseudomonadati</taxon>
        <taxon>Pseudomonadota</taxon>
        <taxon>Alphaproteobacteria</taxon>
        <taxon>Acetobacterales</taxon>
        <taxon>Acetobacteraceae</taxon>
        <taxon>Plastoroseomonas</taxon>
    </lineage>
</organism>
<dbReference type="PANTHER" id="PTHR21198:SF7">
    <property type="entry name" value="ASPARTATE-GLUTAMATE RACEMASE FAMILY"/>
    <property type="match status" value="1"/>
</dbReference>
<name>A0ABS5EUU8_9PROT</name>
<dbReference type="PANTHER" id="PTHR21198">
    <property type="entry name" value="GLUTAMATE RACEMASE"/>
    <property type="match status" value="1"/>
</dbReference>
<proteinExistence type="inferred from homology"/>
<evidence type="ECO:0000313" key="3">
    <source>
        <dbReference type="EMBL" id="MBR0664028.1"/>
    </source>
</evidence>
<dbReference type="Proteomes" id="UP001196870">
    <property type="component" value="Unassembled WGS sequence"/>
</dbReference>
<accession>A0ABS5EUU8</accession>
<reference evidence="4" key="1">
    <citation type="journal article" date="2021" name="Syst. Appl. Microbiol.">
        <title>Roseomonas hellenica sp. nov., isolated from roots of wild-growing Alkanna tinctoria.</title>
        <authorList>
            <person name="Rat A."/>
            <person name="Naranjo H.D."/>
            <person name="Lebbe L."/>
            <person name="Cnockaert M."/>
            <person name="Krigas N."/>
            <person name="Grigoriadou K."/>
            <person name="Maloupa E."/>
            <person name="Willems A."/>
        </authorList>
    </citation>
    <scope>NUCLEOTIDE SEQUENCE [LARGE SCALE GENOMIC DNA]</scope>
    <source>
        <strain evidence="4">LMG 31523</strain>
    </source>
</reference>
<comment type="caution">
    <text evidence="3">The sequence shown here is derived from an EMBL/GenBank/DDBJ whole genome shotgun (WGS) entry which is preliminary data.</text>
</comment>
<dbReference type="Pfam" id="PF01177">
    <property type="entry name" value="Asp_Glu_race"/>
    <property type="match status" value="1"/>
</dbReference>
<dbReference type="NCBIfam" id="TIGR00035">
    <property type="entry name" value="asp_race"/>
    <property type="match status" value="1"/>
</dbReference>
<dbReference type="InterPro" id="IPR015942">
    <property type="entry name" value="Asp/Glu/hydantoin_racemase"/>
</dbReference>
<dbReference type="InterPro" id="IPR001920">
    <property type="entry name" value="Asp/Glu_race"/>
</dbReference>
<evidence type="ECO:0000256" key="2">
    <source>
        <dbReference type="ARBA" id="ARBA00023235"/>
    </source>
</evidence>
<evidence type="ECO:0000256" key="1">
    <source>
        <dbReference type="ARBA" id="ARBA00007847"/>
    </source>
</evidence>
<comment type="similarity">
    <text evidence="1">Belongs to the aspartate/glutamate racemases family.</text>
</comment>
<dbReference type="Gene3D" id="3.40.50.1860">
    <property type="match status" value="2"/>
</dbReference>
<dbReference type="SUPFAM" id="SSF53681">
    <property type="entry name" value="Aspartate/glutamate racemase"/>
    <property type="match status" value="2"/>
</dbReference>
<dbReference type="EMBL" id="JAAGBB010000006">
    <property type="protein sequence ID" value="MBR0664028.1"/>
    <property type="molecule type" value="Genomic_DNA"/>
</dbReference>
<keyword evidence="2" id="KW-0413">Isomerase</keyword>
<dbReference type="InterPro" id="IPR004380">
    <property type="entry name" value="Asp_race"/>
</dbReference>
<evidence type="ECO:0000313" key="4">
    <source>
        <dbReference type="Proteomes" id="UP001196870"/>
    </source>
</evidence>